<comment type="caution">
    <text evidence="1">The sequence shown here is derived from an EMBL/GenBank/DDBJ whole genome shotgun (WGS) entry which is preliminary data.</text>
</comment>
<protein>
    <submittedName>
        <fullName evidence="1">Uncharacterized protein</fullName>
    </submittedName>
</protein>
<keyword evidence="2" id="KW-1185">Reference proteome</keyword>
<evidence type="ECO:0000313" key="2">
    <source>
        <dbReference type="Proteomes" id="UP001177021"/>
    </source>
</evidence>
<evidence type="ECO:0000313" key="1">
    <source>
        <dbReference type="EMBL" id="CAJ2669636.1"/>
    </source>
</evidence>
<reference evidence="1" key="1">
    <citation type="submission" date="2023-10" db="EMBL/GenBank/DDBJ databases">
        <authorList>
            <person name="Rodriguez Cubillos JULIANA M."/>
            <person name="De Vega J."/>
        </authorList>
    </citation>
    <scope>NUCLEOTIDE SEQUENCE</scope>
</reference>
<gene>
    <name evidence="1" type="ORF">MILVUS5_LOCUS33806</name>
</gene>
<proteinExistence type="predicted"/>
<dbReference type="EMBL" id="CASHSV030000615">
    <property type="protein sequence ID" value="CAJ2669636.1"/>
    <property type="molecule type" value="Genomic_DNA"/>
</dbReference>
<accession>A0ACB0LJR3</accession>
<name>A0ACB0LJR3_TRIPR</name>
<organism evidence="1 2">
    <name type="scientific">Trifolium pratense</name>
    <name type="common">Red clover</name>
    <dbReference type="NCBI Taxonomy" id="57577"/>
    <lineage>
        <taxon>Eukaryota</taxon>
        <taxon>Viridiplantae</taxon>
        <taxon>Streptophyta</taxon>
        <taxon>Embryophyta</taxon>
        <taxon>Tracheophyta</taxon>
        <taxon>Spermatophyta</taxon>
        <taxon>Magnoliopsida</taxon>
        <taxon>eudicotyledons</taxon>
        <taxon>Gunneridae</taxon>
        <taxon>Pentapetalae</taxon>
        <taxon>rosids</taxon>
        <taxon>fabids</taxon>
        <taxon>Fabales</taxon>
        <taxon>Fabaceae</taxon>
        <taxon>Papilionoideae</taxon>
        <taxon>50 kb inversion clade</taxon>
        <taxon>NPAAA clade</taxon>
        <taxon>Hologalegina</taxon>
        <taxon>IRL clade</taxon>
        <taxon>Trifolieae</taxon>
        <taxon>Trifolium</taxon>
    </lineage>
</organism>
<sequence length="209" mass="21721">MSTTERTTPHQVLVHTTTQRYVDTITPQQRFESGVGGGRVTHNYSEKSPSASQVLAVITGFPVGLILLSLAGLSLLGTLTGLAVTTPLFILFSPVIVPATIVIGLAVAGFLTSGAFGLTALSSFSWVLNYIRETQGTVPEQLEYVKQGVADVAGYVGQKTKEAGQKTKEVGQEIQSKAQDAKRNSATTGTTGATTTTTTTGGTTITAAA</sequence>
<dbReference type="Proteomes" id="UP001177021">
    <property type="component" value="Unassembled WGS sequence"/>
</dbReference>